<proteinExistence type="predicted"/>
<dbReference type="EC" id="3.1.-.-" evidence="2"/>
<protein>
    <submittedName>
        <fullName evidence="2">GSCFA domain-containing protein</fullName>
        <ecNumber evidence="2">3.1.-.-</ecNumber>
    </submittedName>
</protein>
<reference evidence="2" key="1">
    <citation type="submission" date="2023-06" db="EMBL/GenBank/DDBJ databases">
        <title>Robiginitalea aurantiacus sp. nov. and Algoriphagus sediminis sp. nov., isolated from coastal sediment.</title>
        <authorList>
            <person name="Zhou Z.Y."/>
            <person name="An J."/>
            <person name="Jia Y.W."/>
            <person name="Du Z.J."/>
        </authorList>
    </citation>
    <scope>NUCLEOTIDE SEQUENCE</scope>
    <source>
        <strain evidence="2">M39</strain>
    </source>
</reference>
<comment type="caution">
    <text evidence="2">The sequence shown here is derived from an EMBL/GenBank/DDBJ whole genome shotgun (WGS) entry which is preliminary data.</text>
</comment>
<gene>
    <name evidence="2" type="ORF">QU605_08865</name>
</gene>
<sequence>MKWRTEVEVVKGSRPIGYKDQVLVLGSCFANQLGEKLDYYQFRHLANPFGVLFHPIPMERLLRRSLEGKQFTEADLFENEQVWRSLEAHSRLAQTSKKHTLDGMNQALLSLRDSLRNSSHLVFTLGTAFAFRHQRTNILAANCHKLPQKEFRRELTPVSELIRSLESTVSMVQEINNSCHILFTVSPVRHIRDGLVENQRSKAHLLTAVHEVVDANRIHYFPAYELLMDDLRDYRFYNRDLIHPSEQAVDYVWEKFMDSWIDQEALPVMQRVTSIRKQLGHRVLNQGSDSVSESGDALRQKANELKEEYPFIHFDL</sequence>
<evidence type="ECO:0000313" key="2">
    <source>
        <dbReference type="EMBL" id="MDM9631579.1"/>
    </source>
</evidence>
<name>A0ABT7WF78_9FLAO</name>
<dbReference type="RefSeq" id="WP_289724931.1">
    <property type="nucleotide sequence ID" value="NZ_JAUDUY010000003.1"/>
</dbReference>
<feature type="domain" description="GSCFA" evidence="1">
    <location>
        <begin position="22"/>
        <end position="256"/>
    </location>
</feature>
<dbReference type="Pfam" id="PF08885">
    <property type="entry name" value="GSCFA"/>
    <property type="match status" value="1"/>
</dbReference>
<evidence type="ECO:0000259" key="1">
    <source>
        <dbReference type="Pfam" id="PF08885"/>
    </source>
</evidence>
<keyword evidence="3" id="KW-1185">Reference proteome</keyword>
<dbReference type="SUPFAM" id="SSF52266">
    <property type="entry name" value="SGNH hydrolase"/>
    <property type="match status" value="1"/>
</dbReference>
<dbReference type="InterPro" id="IPR014982">
    <property type="entry name" value="GSCFA"/>
</dbReference>
<accession>A0ABT7WF78</accession>
<organism evidence="2 3">
    <name type="scientific">Robiginitalea aurantiaca</name>
    <dbReference type="NCBI Taxonomy" id="3056915"/>
    <lineage>
        <taxon>Bacteria</taxon>
        <taxon>Pseudomonadati</taxon>
        <taxon>Bacteroidota</taxon>
        <taxon>Flavobacteriia</taxon>
        <taxon>Flavobacteriales</taxon>
        <taxon>Flavobacteriaceae</taxon>
        <taxon>Robiginitalea</taxon>
    </lineage>
</organism>
<dbReference type="Proteomes" id="UP001174839">
    <property type="component" value="Unassembled WGS sequence"/>
</dbReference>
<dbReference type="GO" id="GO:0016787">
    <property type="term" value="F:hydrolase activity"/>
    <property type="evidence" value="ECO:0007669"/>
    <property type="project" value="UniProtKB-KW"/>
</dbReference>
<dbReference type="EMBL" id="JAUDUY010000003">
    <property type="protein sequence ID" value="MDM9631579.1"/>
    <property type="molecule type" value="Genomic_DNA"/>
</dbReference>
<evidence type="ECO:0000313" key="3">
    <source>
        <dbReference type="Proteomes" id="UP001174839"/>
    </source>
</evidence>
<keyword evidence="2" id="KW-0378">Hydrolase</keyword>